<accession>A0A0J6WZU1</accession>
<comment type="caution">
    <text evidence="1">The sequence shown here is derived from an EMBL/GenBank/DDBJ whole genome shotgun (WGS) entry which is preliminary data.</text>
</comment>
<reference evidence="1 2" key="1">
    <citation type="submission" date="2015-06" db="EMBL/GenBank/DDBJ databases">
        <title>Draft genome sequence of beer spoilage bacterium Megasphaera cerevisiae type strain 20462.</title>
        <authorList>
            <person name="Kutumbaka K."/>
            <person name="Pasmowitz J."/>
            <person name="Mategko J."/>
            <person name="Reyes D."/>
            <person name="Friedrich A."/>
            <person name="Han S."/>
            <person name="Martens-Habbena W."/>
            <person name="Neal-McKinney J."/>
            <person name="Janagama H.K."/>
            <person name="Nadala C."/>
            <person name="Samadpour M."/>
        </authorList>
    </citation>
    <scope>NUCLEOTIDE SEQUENCE [LARGE SCALE GENOMIC DNA]</scope>
    <source>
        <strain evidence="1 2">DSM 20462</strain>
    </source>
</reference>
<dbReference type="InParanoid" id="A0A0J6WZU1"/>
<proteinExistence type="predicted"/>
<gene>
    <name evidence="1" type="ORF">AB840_02870</name>
</gene>
<dbReference type="STRING" id="39029.BSR42_00670"/>
<organism evidence="1 2">
    <name type="scientific">Megasphaera cerevisiae DSM 20462</name>
    <dbReference type="NCBI Taxonomy" id="1122219"/>
    <lineage>
        <taxon>Bacteria</taxon>
        <taxon>Bacillati</taxon>
        <taxon>Bacillota</taxon>
        <taxon>Negativicutes</taxon>
        <taxon>Veillonellales</taxon>
        <taxon>Veillonellaceae</taxon>
        <taxon>Megasphaera</taxon>
    </lineage>
</organism>
<protein>
    <submittedName>
        <fullName evidence="1">Uncharacterized protein</fullName>
    </submittedName>
</protein>
<evidence type="ECO:0000313" key="2">
    <source>
        <dbReference type="Proteomes" id="UP000036503"/>
    </source>
</evidence>
<sequence length="171" mass="19172">MTLEMGMAAFASFDYNKSVDEIAASPLTAYNTVYLGMPRADFGANFALLPDWKFYGSSISYQERAERSTVKNSIPVTEGIQIFTANPSASGKVLAFDSYFKTADKKTAKDIYTRLMATIYSNMENFPQRQSSSSVTWVQNDVTIAVSYTEQKDEDGQYVVLIRRYNNHVLG</sequence>
<name>A0A0J6WZU1_9FIRM</name>
<dbReference type="EMBL" id="LEKT01000006">
    <property type="protein sequence ID" value="KMO87412.1"/>
    <property type="molecule type" value="Genomic_DNA"/>
</dbReference>
<keyword evidence="2" id="KW-1185">Reference proteome</keyword>
<dbReference type="Proteomes" id="UP000036503">
    <property type="component" value="Unassembled WGS sequence"/>
</dbReference>
<dbReference type="PATRIC" id="fig|1122219.3.peg.2448"/>
<dbReference type="AlphaFoldDB" id="A0A0J6WZU1"/>
<evidence type="ECO:0000313" key="1">
    <source>
        <dbReference type="EMBL" id="KMO87412.1"/>
    </source>
</evidence>